<evidence type="ECO:0000256" key="8">
    <source>
        <dbReference type="SAM" id="Coils"/>
    </source>
</evidence>
<evidence type="ECO:0000256" key="2">
    <source>
        <dbReference type="ARBA" id="ARBA00022490"/>
    </source>
</evidence>
<comment type="caution">
    <text evidence="9">The sequence shown here is derived from an EMBL/GenBank/DDBJ whole genome shotgun (WGS) entry which is preliminary data.</text>
</comment>
<dbReference type="Pfam" id="PF05400">
    <property type="entry name" value="FliT"/>
    <property type="match status" value="1"/>
</dbReference>
<organism evidence="9 10">
    <name type="scientific">Aquibacillus koreensis</name>
    <dbReference type="NCBI Taxonomy" id="279446"/>
    <lineage>
        <taxon>Bacteria</taxon>
        <taxon>Bacillati</taxon>
        <taxon>Bacillota</taxon>
        <taxon>Bacilli</taxon>
        <taxon>Bacillales</taxon>
        <taxon>Bacillaceae</taxon>
        <taxon>Aquibacillus</taxon>
    </lineage>
</organism>
<evidence type="ECO:0000256" key="4">
    <source>
        <dbReference type="ARBA" id="ARBA00023186"/>
    </source>
</evidence>
<evidence type="ECO:0000256" key="3">
    <source>
        <dbReference type="ARBA" id="ARBA00022795"/>
    </source>
</evidence>
<reference evidence="9" key="1">
    <citation type="submission" date="2022-06" db="EMBL/GenBank/DDBJ databases">
        <title>Aquibacillus sp. a new bacterium isolated from soil saline samples.</title>
        <authorList>
            <person name="Galisteo C."/>
            <person name="De La Haba R."/>
            <person name="Sanchez-Porro C."/>
            <person name="Ventosa A."/>
        </authorList>
    </citation>
    <scope>NUCLEOTIDE SEQUENCE</scope>
    <source>
        <strain evidence="9">JCM 12387</strain>
    </source>
</reference>
<gene>
    <name evidence="9" type="ORF">NC661_14690</name>
</gene>
<comment type="subcellular location">
    <subcellularLocation>
        <location evidence="1">Cytoplasm</location>
        <location evidence="1">Cytosol</location>
    </subcellularLocation>
</comment>
<keyword evidence="8" id="KW-0175">Coiled coil</keyword>
<dbReference type="EMBL" id="JAMQJZ010000012">
    <property type="protein sequence ID" value="MDC3421618.1"/>
    <property type="molecule type" value="Genomic_DNA"/>
</dbReference>
<evidence type="ECO:0000256" key="6">
    <source>
        <dbReference type="ARBA" id="ARBA00093785"/>
    </source>
</evidence>
<keyword evidence="4" id="KW-0143">Chaperone</keyword>
<comment type="function">
    <text evidence="5">May act as an export chaperone for the filament capping protein FliD.</text>
</comment>
<feature type="coiled-coil region" evidence="8">
    <location>
        <begin position="19"/>
        <end position="46"/>
    </location>
</feature>
<dbReference type="SUPFAM" id="SSF140423">
    <property type="entry name" value="MW0975(SA0943)-like"/>
    <property type="match status" value="1"/>
</dbReference>
<evidence type="ECO:0000256" key="7">
    <source>
        <dbReference type="ARBA" id="ARBA00093797"/>
    </source>
</evidence>
<dbReference type="Proteomes" id="UP001145072">
    <property type="component" value="Unassembled WGS sequence"/>
</dbReference>
<evidence type="ECO:0000256" key="1">
    <source>
        <dbReference type="ARBA" id="ARBA00004514"/>
    </source>
</evidence>
<protein>
    <recommendedName>
        <fullName evidence="7">Flagellar protein FliT</fullName>
    </recommendedName>
</protein>
<keyword evidence="9" id="KW-0282">Flagellum</keyword>
<evidence type="ECO:0000313" key="10">
    <source>
        <dbReference type="Proteomes" id="UP001145072"/>
    </source>
</evidence>
<keyword evidence="10" id="KW-1185">Reference proteome</keyword>
<dbReference type="InterPro" id="IPR036785">
    <property type="entry name" value="YkyA-like_sf"/>
</dbReference>
<name>A0A9X3WMS0_9BACI</name>
<accession>A0A9X3WMS0</accession>
<keyword evidence="9" id="KW-0969">Cilium</keyword>
<keyword evidence="2" id="KW-0963">Cytoplasm</keyword>
<dbReference type="AlphaFoldDB" id="A0A9X3WMS0"/>
<evidence type="ECO:0000313" key="9">
    <source>
        <dbReference type="EMBL" id="MDC3421618.1"/>
    </source>
</evidence>
<proteinExistence type="inferred from homology"/>
<dbReference type="RefSeq" id="WP_259870864.1">
    <property type="nucleotide sequence ID" value="NZ_JAMQJZ010000012.1"/>
</dbReference>
<comment type="similarity">
    <text evidence="6">Belongs to the bacillales FliT family.</text>
</comment>
<keyword evidence="9" id="KW-0966">Cell projection</keyword>
<sequence>MSRMKKLHEVTIRLHEAVAKDSEDQREEKIEKINHLLQEREEILKEVKPPYTDAEKQIGRHLLPINQEIDDKLQSVFFEIKKDMATMKKKKSSNTKYTNPYKNLSNYDGMFLDHKK</sequence>
<dbReference type="InterPro" id="IPR008622">
    <property type="entry name" value="FliT"/>
</dbReference>
<keyword evidence="3" id="KW-1005">Bacterial flagellum biogenesis</keyword>
<evidence type="ECO:0000256" key="5">
    <source>
        <dbReference type="ARBA" id="ARBA00093765"/>
    </source>
</evidence>